<name>A0A0D1Z9I1_9PEZI</name>
<dbReference type="HOGENOM" id="CLU_027500_1_0_1"/>
<feature type="compositionally biased region" description="Basic and acidic residues" evidence="1">
    <location>
        <begin position="486"/>
        <end position="507"/>
    </location>
</feature>
<dbReference type="GO" id="GO:0008270">
    <property type="term" value="F:zinc ion binding"/>
    <property type="evidence" value="ECO:0007669"/>
    <property type="project" value="InterPro"/>
</dbReference>
<dbReference type="GO" id="GO:0180022">
    <property type="term" value="C:RQC-trigger complex"/>
    <property type="evidence" value="ECO:0007669"/>
    <property type="project" value="InterPro"/>
</dbReference>
<sequence length="521" mass="57585">MALEKWAIPQLSKLIPLDEESLKQVVTYSASLPKDAAAEHLKNLLGDSAPALEFISTFNTRRQAPANSQSAHAASTHDTSTGVPKPKNRPKKKKDDFNKLLEIRRPDGYGNTSGGYIKKSQDDYISSKLSKAQKDSPLFNALALQPIRDDIDDSLVSSGSSSITPSRVSTPKLLPSGAGRLISDSKPQSRSTSQVRNQKTKITITGGTPMHGKSAILKDLDSAIRELEMMTNPSLALTSEQNSRRKCRCMAQKHPLLEVSPNCLNCGKIICVKEGLGPCTFCNTPLLSNSEIQSMIRVLREERGREKQEFNNAAYRKADVSKSLRPFSKSTQFNSPTASSPAASDSESELLSAATQHRDKLLAFQAQNARRTRIHDEAADFETTTAGLNIWATPVERAMQLKKQQKILREQEWNARPEWEKRKIVASIDLVGGKVVRHIAAAEQAAGPESEEEIDEPIEDIMAHEPKLSNNPLLGSLIRPVAKVDVHGKGKEKATDRRKTMWRRVQDDNDDNEQWILDGGL</sequence>
<feature type="compositionally biased region" description="Polar residues" evidence="1">
    <location>
        <begin position="62"/>
        <end position="82"/>
    </location>
</feature>
<dbReference type="STRING" id="253628.A0A0D1Z9I1"/>
<feature type="region of interest" description="Disordered" evidence="1">
    <location>
        <begin position="155"/>
        <end position="198"/>
    </location>
</feature>
<feature type="region of interest" description="Disordered" evidence="1">
    <location>
        <begin position="486"/>
        <end position="521"/>
    </location>
</feature>
<dbReference type="GO" id="GO:0045893">
    <property type="term" value="P:positive regulation of DNA-templated transcription"/>
    <property type="evidence" value="ECO:0007669"/>
    <property type="project" value="TreeGrafter"/>
</dbReference>
<organism evidence="3 4">
    <name type="scientific">Verruconis gallopava</name>
    <dbReference type="NCBI Taxonomy" id="253628"/>
    <lineage>
        <taxon>Eukaryota</taxon>
        <taxon>Fungi</taxon>
        <taxon>Dikarya</taxon>
        <taxon>Ascomycota</taxon>
        <taxon>Pezizomycotina</taxon>
        <taxon>Dothideomycetes</taxon>
        <taxon>Pleosporomycetidae</taxon>
        <taxon>Venturiales</taxon>
        <taxon>Sympoventuriaceae</taxon>
        <taxon>Verruconis</taxon>
    </lineage>
</organism>
<protein>
    <recommendedName>
        <fullName evidence="2">TRIP4/RQT4 C2HC5-type zinc finger domain-containing protein</fullName>
    </recommendedName>
</protein>
<feature type="region of interest" description="Disordered" evidence="1">
    <location>
        <begin position="62"/>
        <end position="117"/>
    </location>
</feature>
<dbReference type="PANTHER" id="PTHR12963:SF4">
    <property type="entry name" value="ACTIVATING SIGNAL COINTEGRATOR 1"/>
    <property type="match status" value="1"/>
</dbReference>
<dbReference type="InterPro" id="IPR009349">
    <property type="entry name" value="TRIP4/RQT4_C2HC5_Znf"/>
</dbReference>
<dbReference type="AlphaFoldDB" id="A0A0D1Z9I1"/>
<dbReference type="Proteomes" id="UP000053259">
    <property type="component" value="Unassembled WGS sequence"/>
</dbReference>
<dbReference type="Pfam" id="PF06221">
    <property type="entry name" value="zf-C2HC5"/>
    <property type="match status" value="1"/>
</dbReference>
<dbReference type="RefSeq" id="XP_016219496.1">
    <property type="nucleotide sequence ID" value="XM_016353239.1"/>
</dbReference>
<gene>
    <name evidence="3" type="ORF">PV09_00494</name>
</gene>
<dbReference type="GeneID" id="27308467"/>
<reference evidence="3 4" key="1">
    <citation type="submission" date="2015-01" db="EMBL/GenBank/DDBJ databases">
        <title>The Genome Sequence of Ochroconis gallopava CBS43764.</title>
        <authorList>
            <consortium name="The Broad Institute Genomics Platform"/>
            <person name="Cuomo C."/>
            <person name="de Hoog S."/>
            <person name="Gorbushina A."/>
            <person name="Stielow B."/>
            <person name="Teixiera M."/>
            <person name="Abouelleil A."/>
            <person name="Chapman S.B."/>
            <person name="Priest M."/>
            <person name="Young S.K."/>
            <person name="Wortman J."/>
            <person name="Nusbaum C."/>
            <person name="Birren B."/>
        </authorList>
    </citation>
    <scope>NUCLEOTIDE SEQUENCE [LARGE SCALE GENOMIC DNA]</scope>
    <source>
        <strain evidence="3 4">CBS 43764</strain>
    </source>
</reference>
<dbReference type="GO" id="GO:0005634">
    <property type="term" value="C:nucleus"/>
    <property type="evidence" value="ECO:0007669"/>
    <property type="project" value="InterPro"/>
</dbReference>
<feature type="compositionally biased region" description="Polar residues" evidence="1">
    <location>
        <begin position="185"/>
        <end position="198"/>
    </location>
</feature>
<feature type="compositionally biased region" description="Low complexity" evidence="1">
    <location>
        <begin position="335"/>
        <end position="351"/>
    </location>
</feature>
<evidence type="ECO:0000313" key="4">
    <source>
        <dbReference type="Proteomes" id="UP000053259"/>
    </source>
</evidence>
<dbReference type="OrthoDB" id="338816at2759"/>
<feature type="compositionally biased region" description="Basic and acidic residues" evidence="1">
    <location>
        <begin position="93"/>
        <end position="107"/>
    </location>
</feature>
<proteinExistence type="predicted"/>
<accession>A0A0D1Z9I1</accession>
<dbReference type="VEuPathDB" id="FungiDB:PV09_00494"/>
<keyword evidence="4" id="KW-1185">Reference proteome</keyword>
<dbReference type="InterPro" id="IPR039128">
    <property type="entry name" value="TRIP4-like"/>
</dbReference>
<dbReference type="FunCoup" id="A0A0D1Z9I1">
    <property type="interactions" value="107"/>
</dbReference>
<evidence type="ECO:0000313" key="3">
    <source>
        <dbReference type="EMBL" id="KIW09627.1"/>
    </source>
</evidence>
<dbReference type="GO" id="GO:0072344">
    <property type="term" value="P:rescue of stalled ribosome"/>
    <property type="evidence" value="ECO:0007669"/>
    <property type="project" value="InterPro"/>
</dbReference>
<dbReference type="InParanoid" id="A0A0D1Z9I1"/>
<feature type="domain" description="TRIP4/RQT4 C2HC5-type zinc finger" evidence="2">
    <location>
        <begin position="244"/>
        <end position="296"/>
    </location>
</feature>
<dbReference type="PANTHER" id="PTHR12963">
    <property type="entry name" value="THYROID RECEPTOR INTERACTING PROTEIN RELATED"/>
    <property type="match status" value="1"/>
</dbReference>
<dbReference type="EMBL" id="KN847529">
    <property type="protein sequence ID" value="KIW09627.1"/>
    <property type="molecule type" value="Genomic_DNA"/>
</dbReference>
<feature type="region of interest" description="Disordered" evidence="1">
    <location>
        <begin position="327"/>
        <end position="351"/>
    </location>
</feature>
<feature type="compositionally biased region" description="Low complexity" evidence="1">
    <location>
        <begin position="155"/>
        <end position="171"/>
    </location>
</feature>
<evidence type="ECO:0000259" key="2">
    <source>
        <dbReference type="Pfam" id="PF06221"/>
    </source>
</evidence>
<evidence type="ECO:0000256" key="1">
    <source>
        <dbReference type="SAM" id="MobiDB-lite"/>
    </source>
</evidence>